<evidence type="ECO:0000313" key="7">
    <source>
        <dbReference type="Proteomes" id="UP000652761"/>
    </source>
</evidence>
<evidence type="ECO:0000256" key="4">
    <source>
        <dbReference type="SAM" id="MobiDB-lite"/>
    </source>
</evidence>
<evidence type="ECO:0000313" key="6">
    <source>
        <dbReference type="EMBL" id="MQL84856.1"/>
    </source>
</evidence>
<dbReference type="GO" id="GO:0008234">
    <property type="term" value="F:cysteine-type peptidase activity"/>
    <property type="evidence" value="ECO:0007669"/>
    <property type="project" value="InterPro"/>
</dbReference>
<comment type="similarity">
    <text evidence="1">Belongs to the peptidase C48 family.</text>
</comment>
<gene>
    <name evidence="6" type="ORF">Taro_017353</name>
</gene>
<dbReference type="Gene3D" id="3.40.395.10">
    <property type="entry name" value="Adenoviral Proteinase, Chain A"/>
    <property type="match status" value="1"/>
</dbReference>
<dbReference type="Proteomes" id="UP000652761">
    <property type="component" value="Unassembled WGS sequence"/>
</dbReference>
<dbReference type="GO" id="GO:0006508">
    <property type="term" value="P:proteolysis"/>
    <property type="evidence" value="ECO:0007669"/>
    <property type="project" value="UniProtKB-KW"/>
</dbReference>
<dbReference type="InterPro" id="IPR038765">
    <property type="entry name" value="Papain-like_cys_pep_sf"/>
</dbReference>
<feature type="domain" description="Ubiquitin-like protease family profile" evidence="5">
    <location>
        <begin position="125"/>
        <end position="191"/>
    </location>
</feature>
<evidence type="ECO:0000256" key="3">
    <source>
        <dbReference type="ARBA" id="ARBA00022801"/>
    </source>
</evidence>
<accession>A0A843UR70</accession>
<dbReference type="SUPFAM" id="SSF54001">
    <property type="entry name" value="Cysteine proteinases"/>
    <property type="match status" value="1"/>
</dbReference>
<dbReference type="Pfam" id="PF02902">
    <property type="entry name" value="Peptidase_C48"/>
    <property type="match status" value="1"/>
</dbReference>
<feature type="region of interest" description="Disordered" evidence="4">
    <location>
        <begin position="1"/>
        <end position="42"/>
    </location>
</feature>
<dbReference type="OrthoDB" id="1939479at2759"/>
<evidence type="ECO:0000256" key="1">
    <source>
        <dbReference type="ARBA" id="ARBA00005234"/>
    </source>
</evidence>
<protein>
    <recommendedName>
        <fullName evidence="5">Ubiquitin-like protease family profile domain-containing protein</fullName>
    </recommendedName>
</protein>
<evidence type="ECO:0000256" key="2">
    <source>
        <dbReference type="ARBA" id="ARBA00022670"/>
    </source>
</evidence>
<reference evidence="6" key="1">
    <citation type="submission" date="2017-07" db="EMBL/GenBank/DDBJ databases">
        <title>Taro Niue Genome Assembly and Annotation.</title>
        <authorList>
            <person name="Atibalentja N."/>
            <person name="Keating K."/>
            <person name="Fields C.J."/>
        </authorList>
    </citation>
    <scope>NUCLEOTIDE SEQUENCE</scope>
    <source>
        <strain evidence="6">Niue_2</strain>
        <tissue evidence="6">Leaf</tissue>
    </source>
</reference>
<keyword evidence="2" id="KW-0645">Protease</keyword>
<dbReference type="EMBL" id="NMUH01000790">
    <property type="protein sequence ID" value="MQL84856.1"/>
    <property type="molecule type" value="Genomic_DNA"/>
</dbReference>
<sequence>MRKKKEHEEEEAERMRKEEEEDGKKRKQRQISPSSLSRRVSAEMRIRRQLELYTPEDFRYQKSTKANVSTSEPIFVDFQESTDALTTGKKEERRDYITQEVLGVAEKDDKSRKQHFDYSFRKLDRAPTEFDLLFSPMHVGMNHWALLVIHIKEKEFHVYDSLIAKDRRDIPQYVEEIKRYMKGTYIQKIGRYATPTHAHNKDWETTAQFSHANTWSV</sequence>
<evidence type="ECO:0000259" key="5">
    <source>
        <dbReference type="Pfam" id="PF02902"/>
    </source>
</evidence>
<organism evidence="6 7">
    <name type="scientific">Colocasia esculenta</name>
    <name type="common">Wild taro</name>
    <name type="synonym">Arum esculentum</name>
    <dbReference type="NCBI Taxonomy" id="4460"/>
    <lineage>
        <taxon>Eukaryota</taxon>
        <taxon>Viridiplantae</taxon>
        <taxon>Streptophyta</taxon>
        <taxon>Embryophyta</taxon>
        <taxon>Tracheophyta</taxon>
        <taxon>Spermatophyta</taxon>
        <taxon>Magnoliopsida</taxon>
        <taxon>Liliopsida</taxon>
        <taxon>Araceae</taxon>
        <taxon>Aroideae</taxon>
        <taxon>Colocasieae</taxon>
        <taxon>Colocasia</taxon>
    </lineage>
</organism>
<dbReference type="AlphaFoldDB" id="A0A843UR70"/>
<comment type="caution">
    <text evidence="6">The sequence shown here is derived from an EMBL/GenBank/DDBJ whole genome shotgun (WGS) entry which is preliminary data.</text>
</comment>
<keyword evidence="3" id="KW-0378">Hydrolase</keyword>
<proteinExistence type="inferred from homology"/>
<feature type="compositionally biased region" description="Basic and acidic residues" evidence="4">
    <location>
        <begin position="13"/>
        <end position="24"/>
    </location>
</feature>
<name>A0A843UR70_COLES</name>
<dbReference type="InterPro" id="IPR003653">
    <property type="entry name" value="Peptidase_C48_C"/>
</dbReference>
<keyword evidence="7" id="KW-1185">Reference proteome</keyword>